<evidence type="ECO:0000313" key="1">
    <source>
        <dbReference type="EMBL" id="GJE96710.1"/>
    </source>
</evidence>
<organism evidence="1 2">
    <name type="scientific">Phanerochaete sordida</name>
    <dbReference type="NCBI Taxonomy" id="48140"/>
    <lineage>
        <taxon>Eukaryota</taxon>
        <taxon>Fungi</taxon>
        <taxon>Dikarya</taxon>
        <taxon>Basidiomycota</taxon>
        <taxon>Agaricomycotina</taxon>
        <taxon>Agaricomycetes</taxon>
        <taxon>Polyporales</taxon>
        <taxon>Phanerochaetaceae</taxon>
        <taxon>Phanerochaete</taxon>
    </lineage>
</organism>
<evidence type="ECO:0000313" key="2">
    <source>
        <dbReference type="Proteomes" id="UP000703269"/>
    </source>
</evidence>
<proteinExistence type="predicted"/>
<dbReference type="AlphaFoldDB" id="A0A9P3GK75"/>
<sequence>MKSQLGSTADIAIHHPCQKGCGCLRQGMGRSVGLRVARRTRAELHRGRVPHATCAPEAQQTELDPIPQLIGTGQAGFRVLQAVLVTAVSILPQQGPSRGGFDSATRTTAPEYWTMIQWLSPSISQTGQPSAERPS</sequence>
<accession>A0A9P3GK75</accession>
<comment type="caution">
    <text evidence="1">The sequence shown here is derived from an EMBL/GenBank/DDBJ whole genome shotgun (WGS) entry which is preliminary data.</text>
</comment>
<dbReference type="EMBL" id="BPQB01000063">
    <property type="protein sequence ID" value="GJE96710.1"/>
    <property type="molecule type" value="Genomic_DNA"/>
</dbReference>
<reference evidence="1 2" key="1">
    <citation type="submission" date="2021-08" db="EMBL/GenBank/DDBJ databases">
        <title>Draft Genome Sequence of Phanerochaete sordida strain YK-624.</title>
        <authorList>
            <person name="Mori T."/>
            <person name="Dohra H."/>
            <person name="Suzuki T."/>
            <person name="Kawagishi H."/>
            <person name="Hirai H."/>
        </authorList>
    </citation>
    <scope>NUCLEOTIDE SEQUENCE [LARGE SCALE GENOMIC DNA]</scope>
    <source>
        <strain evidence="1 2">YK-624</strain>
    </source>
</reference>
<protein>
    <submittedName>
        <fullName evidence="1">Uncharacterized protein</fullName>
    </submittedName>
</protein>
<keyword evidence="2" id="KW-1185">Reference proteome</keyword>
<name>A0A9P3GK75_9APHY</name>
<dbReference type="Proteomes" id="UP000703269">
    <property type="component" value="Unassembled WGS sequence"/>
</dbReference>
<gene>
    <name evidence="1" type="ORF">PsYK624_129160</name>
</gene>